<dbReference type="SUPFAM" id="SSF53756">
    <property type="entry name" value="UDP-Glycosyltransferase/glycogen phosphorylase"/>
    <property type="match status" value="1"/>
</dbReference>
<gene>
    <name evidence="15" type="ORF">INT47_001304</name>
</gene>
<dbReference type="EC" id="2.4.1.131" evidence="3 12"/>
<dbReference type="AlphaFoldDB" id="A0A8H7QIY5"/>
<dbReference type="InterPro" id="IPR038013">
    <property type="entry name" value="ALG11"/>
</dbReference>
<keyword evidence="9" id="KW-1133">Transmembrane helix</keyword>
<dbReference type="Pfam" id="PF00534">
    <property type="entry name" value="Glycos_transf_1"/>
    <property type="match status" value="1"/>
</dbReference>
<keyword evidence="5 12" id="KW-0328">Glycosyltransferase</keyword>
<dbReference type="Pfam" id="PF15924">
    <property type="entry name" value="ALG11_N"/>
    <property type="match status" value="1"/>
</dbReference>
<accession>A0A8H7QIY5</accession>
<keyword evidence="6 12" id="KW-0808">Transferase</keyword>
<evidence type="ECO:0000256" key="1">
    <source>
        <dbReference type="ARBA" id="ARBA00004389"/>
    </source>
</evidence>
<keyword evidence="8 12" id="KW-0256">Endoplasmic reticulum</keyword>
<dbReference type="PANTHER" id="PTHR45919:SF1">
    <property type="entry name" value="GDP-MAN:MAN(3)GLCNAC(2)-PP-DOL ALPHA-1,2-MANNOSYLTRANSFERASE"/>
    <property type="match status" value="1"/>
</dbReference>
<sequence length="448" mass="50276">MDENRVQILQDLGPAAAQIQHPSFVGFFHPYCNAGGGGERVLWTAIRDVQKEFPNVICAVYTGDTDASKQQIIEKVKNSFNIDLEPTRLVFIYLTKRYLVEDSLYPRFTLILQSLGSLVIGYEAISKLVPDLFFDTMGYAFTYPLVHYFTNVKIATYTHYPTISSDMVNRVYERKVAHNNEARLASSFIWSTGKLIYYRFFAKVYGFCGSFASVAMVNSTWTKGHIDELWHTKAEIVYPPCDTERLNVLPLQGRKPIIVSVAQFRPEKDHSLQLKSLAKMMEKYPQTKSMGVELVLIGSSRNEGDANRIDRLRKEAVELGIEDYVRFEVNASYNLLVSSLGMAKVGLHTMWNEHFGIGVVEYMAAGLIPVAHQSGGPKLDIVTEYDGKPTGFLADSVDTFADALYTALSLSEEEYEQIASNARASASDKFSEEAFSSDLLCALRPCLT</sequence>
<proteinExistence type="inferred from homology"/>
<dbReference type="GO" id="GO:0004377">
    <property type="term" value="F:GDP-Man:Man(3)GlcNAc(2)-PP-Dol alpha-1,2-mannosyltransferase activity"/>
    <property type="evidence" value="ECO:0007669"/>
    <property type="project" value="UniProtKB-UniRule"/>
</dbReference>
<dbReference type="GO" id="GO:0006487">
    <property type="term" value="P:protein N-linked glycosylation"/>
    <property type="evidence" value="ECO:0007669"/>
    <property type="project" value="TreeGrafter"/>
</dbReference>
<evidence type="ECO:0000256" key="3">
    <source>
        <dbReference type="ARBA" id="ARBA00012645"/>
    </source>
</evidence>
<dbReference type="UniPathway" id="UPA00378"/>
<dbReference type="CDD" id="cd03806">
    <property type="entry name" value="GT4_ALG11-like"/>
    <property type="match status" value="1"/>
</dbReference>
<evidence type="ECO:0000256" key="4">
    <source>
        <dbReference type="ARBA" id="ARBA00022018"/>
    </source>
</evidence>
<keyword evidence="7" id="KW-0812">Transmembrane</keyword>
<evidence type="ECO:0000256" key="7">
    <source>
        <dbReference type="ARBA" id="ARBA00022692"/>
    </source>
</evidence>
<dbReference type="Proteomes" id="UP000603453">
    <property type="component" value="Unassembled WGS sequence"/>
</dbReference>
<dbReference type="Gene3D" id="3.40.50.2000">
    <property type="entry name" value="Glycogen Phosphorylase B"/>
    <property type="match status" value="1"/>
</dbReference>
<dbReference type="EMBL" id="JAEPRD010000259">
    <property type="protein sequence ID" value="KAG2192940.1"/>
    <property type="molecule type" value="Genomic_DNA"/>
</dbReference>
<evidence type="ECO:0000259" key="13">
    <source>
        <dbReference type="Pfam" id="PF00534"/>
    </source>
</evidence>
<name>A0A8H7QIY5_9FUNG</name>
<comment type="subcellular location">
    <subcellularLocation>
        <location evidence="1">Endoplasmic reticulum membrane</location>
        <topology evidence="1">Single-pass membrane protein</topology>
    </subcellularLocation>
</comment>
<protein>
    <recommendedName>
        <fullName evidence="4 12">GDP-Man:Man(3)GlcNAc(2)-PP-Dol alpha-1,2-mannosyltransferase</fullName>
        <ecNumber evidence="3 12">2.4.1.131</ecNumber>
    </recommendedName>
</protein>
<evidence type="ECO:0000259" key="14">
    <source>
        <dbReference type="Pfam" id="PF15924"/>
    </source>
</evidence>
<reference evidence="15" key="1">
    <citation type="submission" date="2020-12" db="EMBL/GenBank/DDBJ databases">
        <title>Metabolic potential, ecology and presence of endohyphal bacteria is reflected in genomic diversity of Mucoromycotina.</title>
        <authorList>
            <person name="Muszewska A."/>
            <person name="Okrasinska A."/>
            <person name="Steczkiewicz K."/>
            <person name="Drgas O."/>
            <person name="Orlowska M."/>
            <person name="Perlinska-Lenart U."/>
            <person name="Aleksandrzak-Piekarczyk T."/>
            <person name="Szatraj K."/>
            <person name="Zielenkiewicz U."/>
            <person name="Pilsyk S."/>
            <person name="Malc E."/>
            <person name="Mieczkowski P."/>
            <person name="Kruszewska J.S."/>
            <person name="Biernat P."/>
            <person name="Pawlowska J."/>
        </authorList>
    </citation>
    <scope>NUCLEOTIDE SEQUENCE</scope>
    <source>
        <strain evidence="15">WA0000017839</strain>
    </source>
</reference>
<comment type="function">
    <text evidence="12">GDP-Man:Man(3)GlcNAc(2)-PP-Dol alpha-1,2-mannosyltransferase that operates in the biosynthetic pathway of dolichol-linked oligosaccharides, the glycan precursors employed in protein asparagine (N)-glycosylation. The assembly of dolichol-linked oligosaccharides begins on the cytosolic side of the endoplasmic reticulum membrane and finishes in its lumen. The sequential addition of sugars to dolichol pyrophosphate produces dolichol-linked oligosaccharides containing fourteen sugars, including two GlcNAcs, nine mannoses and three glucoses. Once assembled, the oligosaccharide is transferred from the lipid to nascent proteins by oligosaccharyltransferases. Catalyzes, on the cytoplasmic face of the endoplasmic reticulum, the addition of the fourth and fifth mannose residues to the dolichol-linked oligosaccharide chain, to produce Man(5)GlcNAc(2)-PP-dolichol core oligosaccharide.</text>
</comment>
<comment type="pathway">
    <text evidence="2 12">Protein modification; protein glycosylation.</text>
</comment>
<dbReference type="OrthoDB" id="2276068at2759"/>
<keyword evidence="16" id="KW-1185">Reference proteome</keyword>
<evidence type="ECO:0000256" key="2">
    <source>
        <dbReference type="ARBA" id="ARBA00004922"/>
    </source>
</evidence>
<dbReference type="InterPro" id="IPR031814">
    <property type="entry name" value="ALG11_N"/>
</dbReference>
<evidence type="ECO:0000256" key="6">
    <source>
        <dbReference type="ARBA" id="ARBA00022679"/>
    </source>
</evidence>
<evidence type="ECO:0000256" key="11">
    <source>
        <dbReference type="ARBA" id="ARBA00045065"/>
    </source>
</evidence>
<feature type="domain" description="Glycosyl transferase family 1" evidence="13">
    <location>
        <begin position="248"/>
        <end position="423"/>
    </location>
</feature>
<comment type="catalytic activity">
    <reaction evidence="11 12">
        <text>an alpha-D-Man-(1-&gt;3)-[alpha-D-Man-(1-&gt;6)]-beta-D-Man-(1-&gt;4)-beta-D-GlcNAc-(1-&gt;4)-alpha-D-GlcNAc-diphospho-di-trans,poly-cis-dolichol + 2 GDP-alpha-D-mannose = an alpha-D-Man-(1-&gt;2)-alpha-D-Man-(1-&gt;2)-alpha-D-Man-(1-&gt;3)-[alpha-D-Man-(1-&gt;6)]-beta-D-Man-(1-&gt;4)-beta-D-GlcNAc-(1-&gt;4)-alpha-D-GlcNAc-diphospho-di-trans,poly-cis-dolichol + 2 GDP + 2 H(+)</text>
        <dbReference type="Rhea" id="RHEA:29523"/>
        <dbReference type="Rhea" id="RHEA-COMP:19515"/>
        <dbReference type="Rhea" id="RHEA-COMP:19516"/>
        <dbReference type="ChEBI" id="CHEBI:15378"/>
        <dbReference type="ChEBI" id="CHEBI:57527"/>
        <dbReference type="ChEBI" id="CHEBI:58189"/>
        <dbReference type="ChEBI" id="CHEBI:132511"/>
        <dbReference type="ChEBI" id="CHEBI:132515"/>
        <dbReference type="EC" id="2.4.1.131"/>
    </reaction>
    <physiologicalReaction direction="left-to-right" evidence="11 12">
        <dbReference type="Rhea" id="RHEA:29524"/>
    </physiologicalReaction>
</comment>
<keyword evidence="10" id="KW-0472">Membrane</keyword>
<dbReference type="GO" id="GO:0005789">
    <property type="term" value="C:endoplasmic reticulum membrane"/>
    <property type="evidence" value="ECO:0007669"/>
    <property type="project" value="UniProtKB-SubCell"/>
</dbReference>
<dbReference type="InterPro" id="IPR001296">
    <property type="entry name" value="Glyco_trans_1"/>
</dbReference>
<evidence type="ECO:0000256" key="9">
    <source>
        <dbReference type="ARBA" id="ARBA00022989"/>
    </source>
</evidence>
<evidence type="ECO:0000256" key="8">
    <source>
        <dbReference type="ARBA" id="ARBA00022824"/>
    </source>
</evidence>
<feature type="domain" description="ALG11 mannosyltransferase N-terminal" evidence="14">
    <location>
        <begin position="24"/>
        <end position="230"/>
    </location>
</feature>
<evidence type="ECO:0000256" key="10">
    <source>
        <dbReference type="ARBA" id="ARBA00023136"/>
    </source>
</evidence>
<evidence type="ECO:0000313" key="15">
    <source>
        <dbReference type="EMBL" id="KAG2192940.1"/>
    </source>
</evidence>
<comment type="similarity">
    <text evidence="12">Belongs to the glycosyltransferase group 1 family. Glycosyltransferase 4 subfamily.</text>
</comment>
<evidence type="ECO:0000313" key="16">
    <source>
        <dbReference type="Proteomes" id="UP000603453"/>
    </source>
</evidence>
<evidence type="ECO:0000256" key="5">
    <source>
        <dbReference type="ARBA" id="ARBA00022676"/>
    </source>
</evidence>
<evidence type="ECO:0000256" key="12">
    <source>
        <dbReference type="RuleBase" id="RU367051"/>
    </source>
</evidence>
<dbReference type="PANTHER" id="PTHR45919">
    <property type="entry name" value="GDP-MAN:MAN(3)GLCNAC(2)-PP-DOL ALPHA-1,2-MANNOSYLTRANSFERASE"/>
    <property type="match status" value="1"/>
</dbReference>
<dbReference type="FunFam" id="3.40.50.2000:FF:000256">
    <property type="entry name" value="GDP-Man:Man(3)GlcNAc(2)-PP-Dol alpha-1,2-mannosyltransferase"/>
    <property type="match status" value="1"/>
</dbReference>
<organism evidence="15 16">
    <name type="scientific">Mucor saturninus</name>
    <dbReference type="NCBI Taxonomy" id="64648"/>
    <lineage>
        <taxon>Eukaryota</taxon>
        <taxon>Fungi</taxon>
        <taxon>Fungi incertae sedis</taxon>
        <taxon>Mucoromycota</taxon>
        <taxon>Mucoromycotina</taxon>
        <taxon>Mucoromycetes</taxon>
        <taxon>Mucorales</taxon>
        <taxon>Mucorineae</taxon>
        <taxon>Mucoraceae</taxon>
        <taxon>Mucor</taxon>
    </lineage>
</organism>
<comment type="caution">
    <text evidence="15">The sequence shown here is derived from an EMBL/GenBank/DDBJ whole genome shotgun (WGS) entry which is preliminary data.</text>
</comment>